<name>A0A0F9DU09_9ZZZZ</name>
<gene>
    <name evidence="1" type="ORF">LCGC14_2448140</name>
</gene>
<accession>A0A0F9DU09</accession>
<organism evidence="1">
    <name type="scientific">marine sediment metagenome</name>
    <dbReference type="NCBI Taxonomy" id="412755"/>
    <lineage>
        <taxon>unclassified sequences</taxon>
        <taxon>metagenomes</taxon>
        <taxon>ecological metagenomes</taxon>
    </lineage>
</organism>
<dbReference type="AlphaFoldDB" id="A0A0F9DU09"/>
<dbReference type="EMBL" id="LAZR01037828">
    <property type="protein sequence ID" value="KKL21171.1"/>
    <property type="molecule type" value="Genomic_DNA"/>
</dbReference>
<proteinExistence type="predicted"/>
<protein>
    <submittedName>
        <fullName evidence="1">Uncharacterized protein</fullName>
    </submittedName>
</protein>
<comment type="caution">
    <text evidence="1">The sequence shown here is derived from an EMBL/GenBank/DDBJ whole genome shotgun (WGS) entry which is preliminary data.</text>
</comment>
<evidence type="ECO:0000313" key="1">
    <source>
        <dbReference type="EMBL" id="KKL21171.1"/>
    </source>
</evidence>
<reference evidence="1" key="1">
    <citation type="journal article" date="2015" name="Nature">
        <title>Complex archaea that bridge the gap between prokaryotes and eukaryotes.</title>
        <authorList>
            <person name="Spang A."/>
            <person name="Saw J.H."/>
            <person name="Jorgensen S.L."/>
            <person name="Zaremba-Niedzwiedzka K."/>
            <person name="Martijn J."/>
            <person name="Lind A.E."/>
            <person name="van Eijk R."/>
            <person name="Schleper C."/>
            <person name="Guy L."/>
            <person name="Ettema T.J."/>
        </authorList>
    </citation>
    <scope>NUCLEOTIDE SEQUENCE</scope>
</reference>
<sequence length="89" mass="9900">MKKTKLRPVTVAWNDSARYGSWHDARDATYQPMKCKTRGFLLQSNRKIVAIATSIGISDTGELGQVCDVMVIPRSCVTSIRKDRGSGRN</sequence>